<evidence type="ECO:0000313" key="11">
    <source>
        <dbReference type="Proteomes" id="UP000182101"/>
    </source>
</evidence>
<evidence type="ECO:0000256" key="6">
    <source>
        <dbReference type="ARBA" id="ARBA00023172"/>
    </source>
</evidence>
<dbReference type="EMBL" id="CP018025">
    <property type="protein sequence ID" value="APD92238.1"/>
    <property type="molecule type" value="Genomic_DNA"/>
</dbReference>
<protein>
    <recommendedName>
        <fullName evidence="12">Transposase</fullName>
    </recommendedName>
</protein>
<evidence type="ECO:0000259" key="8">
    <source>
        <dbReference type="Pfam" id="PF07282"/>
    </source>
</evidence>
<dbReference type="Pfam" id="PF12323">
    <property type="entry name" value="HTH_OrfB_IS605"/>
    <property type="match status" value="1"/>
</dbReference>
<dbReference type="GO" id="GO:0032196">
    <property type="term" value="P:transposition"/>
    <property type="evidence" value="ECO:0007669"/>
    <property type="project" value="UniProtKB-KW"/>
</dbReference>
<evidence type="ECO:0000256" key="1">
    <source>
        <dbReference type="ARBA" id="ARBA00008761"/>
    </source>
</evidence>
<dbReference type="NCBIfam" id="NF040570">
    <property type="entry name" value="guided_TnpB"/>
    <property type="match status" value="1"/>
</dbReference>
<evidence type="ECO:0000259" key="9">
    <source>
        <dbReference type="Pfam" id="PF12323"/>
    </source>
</evidence>
<dbReference type="InterPro" id="IPR021027">
    <property type="entry name" value="Transposase_put_HTH"/>
</dbReference>
<evidence type="ECO:0008006" key="12">
    <source>
        <dbReference type="Google" id="ProtNLM"/>
    </source>
</evidence>
<feature type="domain" description="Probable transposase IS891/IS1136/IS1341" evidence="7">
    <location>
        <begin position="173"/>
        <end position="289"/>
    </location>
</feature>
<dbReference type="GO" id="GO:0046872">
    <property type="term" value="F:metal ion binding"/>
    <property type="evidence" value="ECO:0007669"/>
    <property type="project" value="UniProtKB-KW"/>
</dbReference>
<proteinExistence type="inferred from homology"/>
<evidence type="ECO:0000259" key="7">
    <source>
        <dbReference type="Pfam" id="PF01385"/>
    </source>
</evidence>
<keyword evidence="5" id="KW-0238">DNA-binding</keyword>
<evidence type="ECO:0000256" key="3">
    <source>
        <dbReference type="ARBA" id="ARBA00022723"/>
    </source>
</evidence>
<feature type="domain" description="Cas12f1-like TNB" evidence="8">
    <location>
        <begin position="301"/>
        <end position="367"/>
    </location>
</feature>
<evidence type="ECO:0000256" key="5">
    <source>
        <dbReference type="ARBA" id="ARBA00023125"/>
    </source>
</evidence>
<dbReference type="Pfam" id="PF01385">
    <property type="entry name" value="OrfB_IS605"/>
    <property type="match status" value="1"/>
</dbReference>
<dbReference type="Pfam" id="PF07282">
    <property type="entry name" value="Cas12f1-like_TNB"/>
    <property type="match status" value="1"/>
</dbReference>
<dbReference type="GO" id="GO:0003677">
    <property type="term" value="F:DNA binding"/>
    <property type="evidence" value="ECO:0007669"/>
    <property type="project" value="UniProtKB-KW"/>
</dbReference>
<sequence>MKIAFKTQLLANNKQGTHLNMACGVARFAWNWGLDAWNRQYKIYVEAGKPKELKPSGMSLKKQLNAVKKADFPWMYEVTKYASQQPFIFLQRAWNDFLKGKIANGKRAGKPRFKKKGKSFDSFYVGGDQVKVSGRFVKVPNLGWVKMSEPIKYGGHINSMTISRTADKWFVSFSMDVEVSMLPSKSQARCGVDLGISALATLSNGEIRYWDTPKPLQQKLRQLARYQRRLVKKVKRSKGYYRLKTKVARLHKRIADIRRNCLHQLSAYLVKHFSHITIEDLNVKGMMANTRLARHIADVGFFELRRQLTYKSQWYCAELTVADRWFASSKLCSKCGRKRENLTLSDRMFVCECGNKMCRDHNASVNLENYTARSAGIYAAGDNGSVIAA</sequence>
<dbReference type="InterPro" id="IPR001959">
    <property type="entry name" value="Transposase"/>
</dbReference>
<dbReference type="AlphaFoldDB" id="A0AAC9NTI0"/>
<dbReference type="GO" id="GO:0006310">
    <property type="term" value="P:DNA recombination"/>
    <property type="evidence" value="ECO:0007669"/>
    <property type="project" value="UniProtKB-KW"/>
</dbReference>
<evidence type="ECO:0000256" key="4">
    <source>
        <dbReference type="ARBA" id="ARBA00022833"/>
    </source>
</evidence>
<comment type="similarity">
    <text evidence="1">In the C-terminal section; belongs to the transposase 35 family.</text>
</comment>
<gene>
    <name evidence="10" type="ORF">BM524_20190</name>
</gene>
<dbReference type="RefSeq" id="WP_071960851.1">
    <property type="nucleotide sequence ID" value="NZ_CP018025.1"/>
</dbReference>
<dbReference type="InterPro" id="IPR010095">
    <property type="entry name" value="Cas12f1-like_TNB"/>
</dbReference>
<name>A0AAC9NTI0_9ALTE</name>
<keyword evidence="6" id="KW-0233">DNA recombination</keyword>
<keyword evidence="3" id="KW-0479">Metal-binding</keyword>
<organism evidence="10 11">
    <name type="scientific">Alteromonas mediterranea</name>
    <dbReference type="NCBI Taxonomy" id="314275"/>
    <lineage>
        <taxon>Bacteria</taxon>
        <taxon>Pseudomonadati</taxon>
        <taxon>Pseudomonadota</taxon>
        <taxon>Gammaproteobacteria</taxon>
        <taxon>Alteromonadales</taxon>
        <taxon>Alteromonadaceae</taxon>
        <taxon>Alteromonas/Salinimonas group</taxon>
        <taxon>Alteromonas</taxon>
    </lineage>
</organism>
<geneLocation type="plasmid" evidence="11">
    <name>pamcp48-600</name>
</geneLocation>
<feature type="domain" description="Transposase putative helix-turn-helix" evidence="9">
    <location>
        <begin position="1"/>
        <end position="42"/>
    </location>
</feature>
<dbReference type="Proteomes" id="UP000182101">
    <property type="component" value="Plasmid pAMCP48-600"/>
</dbReference>
<evidence type="ECO:0000313" key="10">
    <source>
        <dbReference type="EMBL" id="APD92238.1"/>
    </source>
</evidence>
<accession>A0AAC9NTI0</accession>
<keyword evidence="4" id="KW-0862">Zinc</keyword>
<reference evidence="10 11" key="1">
    <citation type="submission" date="2016-11" db="EMBL/GenBank/DDBJ databases">
        <title>Networking in microbes: conjugative elements and plasmids in the genus Alteromonas.</title>
        <authorList>
            <person name="Lopez-Perez M."/>
            <person name="Ramon-Marco N."/>
            <person name="Rodriguez-Valera F."/>
        </authorList>
    </citation>
    <scope>NUCLEOTIDE SEQUENCE [LARGE SCALE GENOMIC DNA]</scope>
    <source>
        <strain evidence="10 11">CP48</strain>
        <plasmid evidence="11">pamcp48-600</plasmid>
    </source>
</reference>
<keyword evidence="10" id="KW-0614">Plasmid</keyword>
<keyword evidence="2" id="KW-0815">Transposition</keyword>
<evidence type="ECO:0000256" key="2">
    <source>
        <dbReference type="ARBA" id="ARBA00022578"/>
    </source>
</evidence>